<evidence type="ECO:0000256" key="1">
    <source>
        <dbReference type="SAM" id="MobiDB-lite"/>
    </source>
</evidence>
<keyword evidence="3" id="KW-1185">Reference proteome</keyword>
<comment type="caution">
    <text evidence="2">The sequence shown here is derived from an EMBL/GenBank/DDBJ whole genome shotgun (WGS) entry which is preliminary data.</text>
</comment>
<dbReference type="EMBL" id="CADEAL010004315">
    <property type="protein sequence ID" value="CAB1456862.1"/>
    <property type="molecule type" value="Genomic_DNA"/>
</dbReference>
<dbReference type="AlphaFoldDB" id="A0A9N7VPL3"/>
<sequence length="106" mass="11184">MMPESGGGAGGGEAVTLTIASVASDLTFHMVNPSAEAVRTHGRCHFIIRRRGNQSPGLFLPSPSADTMAARHPSPPHSSPPRSLTPHPAISSFTKPLINPSPFPWH</sequence>
<dbReference type="Proteomes" id="UP001153269">
    <property type="component" value="Unassembled WGS sequence"/>
</dbReference>
<name>A0A9N7VPL3_PLEPL</name>
<organism evidence="2 3">
    <name type="scientific">Pleuronectes platessa</name>
    <name type="common">European plaice</name>
    <dbReference type="NCBI Taxonomy" id="8262"/>
    <lineage>
        <taxon>Eukaryota</taxon>
        <taxon>Metazoa</taxon>
        <taxon>Chordata</taxon>
        <taxon>Craniata</taxon>
        <taxon>Vertebrata</taxon>
        <taxon>Euteleostomi</taxon>
        <taxon>Actinopterygii</taxon>
        <taxon>Neopterygii</taxon>
        <taxon>Teleostei</taxon>
        <taxon>Neoteleostei</taxon>
        <taxon>Acanthomorphata</taxon>
        <taxon>Carangaria</taxon>
        <taxon>Pleuronectiformes</taxon>
        <taxon>Pleuronectoidei</taxon>
        <taxon>Pleuronectidae</taxon>
        <taxon>Pleuronectes</taxon>
    </lineage>
</organism>
<proteinExistence type="predicted"/>
<protein>
    <submittedName>
        <fullName evidence="2">Uncharacterized protein</fullName>
    </submittedName>
</protein>
<accession>A0A9N7VPL3</accession>
<evidence type="ECO:0000313" key="3">
    <source>
        <dbReference type="Proteomes" id="UP001153269"/>
    </source>
</evidence>
<evidence type="ECO:0000313" key="2">
    <source>
        <dbReference type="EMBL" id="CAB1456862.1"/>
    </source>
</evidence>
<gene>
    <name evidence="2" type="ORF">PLEPLA_LOCUS44657</name>
</gene>
<feature type="region of interest" description="Disordered" evidence="1">
    <location>
        <begin position="53"/>
        <end position="106"/>
    </location>
</feature>
<reference evidence="2" key="1">
    <citation type="submission" date="2020-03" db="EMBL/GenBank/DDBJ databases">
        <authorList>
            <person name="Weist P."/>
        </authorList>
    </citation>
    <scope>NUCLEOTIDE SEQUENCE</scope>
</reference>